<accession>A0ABW7NEF0</accession>
<evidence type="ECO:0000259" key="4">
    <source>
        <dbReference type="Pfam" id="PF20257"/>
    </source>
</evidence>
<dbReference type="PANTHER" id="PTHR35092">
    <property type="entry name" value="CHLORINASE MJ1651"/>
    <property type="match status" value="1"/>
</dbReference>
<evidence type="ECO:0000256" key="2">
    <source>
        <dbReference type="ARBA" id="ARBA00024035"/>
    </source>
</evidence>
<comment type="caution">
    <text evidence="5">The sequence shown here is derived from an EMBL/GenBank/DDBJ whole genome shotgun (WGS) entry which is preliminary data.</text>
</comment>
<name>A0ABW7NEF0_9BACT</name>
<dbReference type="SUPFAM" id="SSF101852">
    <property type="entry name" value="Bacterial fluorinating enzyme, C-terminal domain"/>
    <property type="match status" value="1"/>
</dbReference>
<reference evidence="5 6" key="1">
    <citation type="journal article" date="2013" name="Int. J. Syst. Evol. Microbiol.">
        <title>Marinoscillum luteum sp. nov., isolated from marine sediment.</title>
        <authorList>
            <person name="Cha I.T."/>
            <person name="Park S.J."/>
            <person name="Kim S.J."/>
            <person name="Kim J.G."/>
            <person name="Jung M.Y."/>
            <person name="Shin K.S."/>
            <person name="Kwon K.K."/>
            <person name="Yang S.H."/>
            <person name="Seo Y.S."/>
            <person name="Rhee S.K."/>
        </authorList>
    </citation>
    <scope>NUCLEOTIDE SEQUENCE [LARGE SCALE GENOMIC DNA]</scope>
    <source>
        <strain evidence="5 6">KCTC 23939</strain>
    </source>
</reference>
<feature type="domain" description="S-adenosyl-l-methionine hydroxide adenosyltransferase C-terminal" evidence="4">
    <location>
        <begin position="167"/>
        <end position="254"/>
    </location>
</feature>
<evidence type="ECO:0000313" key="6">
    <source>
        <dbReference type="Proteomes" id="UP001610063"/>
    </source>
</evidence>
<evidence type="ECO:0000313" key="5">
    <source>
        <dbReference type="EMBL" id="MFH6985976.1"/>
    </source>
</evidence>
<keyword evidence="1" id="KW-0949">S-adenosyl-L-methionine</keyword>
<dbReference type="Gene3D" id="2.40.30.90">
    <property type="entry name" value="Bacterial fluorinating enzyme like"/>
    <property type="match status" value="1"/>
</dbReference>
<dbReference type="InterPro" id="IPR046470">
    <property type="entry name" value="SAM_HAT_C"/>
</dbReference>
<sequence length="260" mass="28818">MALVTFMSDFGTEDHYVAAVKAVAHKMGPETHIIDISHEIYPSDIGHASYVLKSVFRDFPTGTVHLCAIDMNSREPSKLVAVQLEEHYFVGYDSGLFSLLSDQPPTAMVELSTNDLNGSTFLAKDLLAPAAVALANGQKISELGKPLDVLKTLYARQLKVTKREISGNIIRVDHYGNLITNIVHSAFETIMKLNGEKPYEVCFGRERSRKIHSAYHEVESGEYFILFNSNQQLQIGINKGNASELLGLHLDAPVIINFQL</sequence>
<evidence type="ECO:0000256" key="1">
    <source>
        <dbReference type="ARBA" id="ARBA00022691"/>
    </source>
</evidence>
<comment type="similarity">
    <text evidence="2">Belongs to the SAM hydrolase / SAM-dependent halogenase family.</text>
</comment>
<proteinExistence type="inferred from homology"/>
<dbReference type="PIRSF" id="PIRSF006779">
    <property type="entry name" value="UCP006779"/>
    <property type="match status" value="1"/>
</dbReference>
<gene>
    <name evidence="5" type="ORF">ACHKAR_21155</name>
</gene>
<feature type="domain" description="S-adenosyl-l-methionine hydroxide adenosyltransferase N-terminal" evidence="3">
    <location>
        <begin position="4"/>
        <end position="144"/>
    </location>
</feature>
<keyword evidence="6" id="KW-1185">Reference proteome</keyword>
<evidence type="ECO:0000259" key="3">
    <source>
        <dbReference type="Pfam" id="PF01887"/>
    </source>
</evidence>
<dbReference type="Pfam" id="PF20257">
    <property type="entry name" value="SAM_HAT_C"/>
    <property type="match status" value="1"/>
</dbReference>
<protein>
    <submittedName>
        <fullName evidence="5">S-adenosyl-l-methionine hydroxide adenosyltransferase family protein</fullName>
    </submittedName>
</protein>
<dbReference type="Gene3D" id="3.40.50.10790">
    <property type="entry name" value="S-adenosyl-l-methionine hydroxide adenosyltransferase, N-terminal"/>
    <property type="match status" value="1"/>
</dbReference>
<organism evidence="5 6">
    <name type="scientific">Marinoscillum luteum</name>
    <dbReference type="NCBI Taxonomy" id="861051"/>
    <lineage>
        <taxon>Bacteria</taxon>
        <taxon>Pseudomonadati</taxon>
        <taxon>Bacteroidota</taxon>
        <taxon>Cytophagia</taxon>
        <taxon>Cytophagales</taxon>
        <taxon>Reichenbachiellaceae</taxon>
        <taxon>Marinoscillum</taxon>
    </lineage>
</organism>
<dbReference type="Pfam" id="PF01887">
    <property type="entry name" value="SAM_HAT_N"/>
    <property type="match status" value="1"/>
</dbReference>
<dbReference type="InterPro" id="IPR046469">
    <property type="entry name" value="SAM_HAT_N"/>
</dbReference>
<dbReference type="SUPFAM" id="SSF102522">
    <property type="entry name" value="Bacterial fluorinating enzyme, N-terminal domain"/>
    <property type="match status" value="1"/>
</dbReference>
<dbReference type="RefSeq" id="WP_395419448.1">
    <property type="nucleotide sequence ID" value="NZ_JBIPKE010000020.1"/>
</dbReference>
<dbReference type="Proteomes" id="UP001610063">
    <property type="component" value="Unassembled WGS sequence"/>
</dbReference>
<dbReference type="InterPro" id="IPR002747">
    <property type="entry name" value="SAM_OH_AdoTrfase"/>
</dbReference>
<dbReference type="InterPro" id="IPR023227">
    <property type="entry name" value="SAM_OH_AdoTrfase_C_sf"/>
</dbReference>
<dbReference type="InterPro" id="IPR023228">
    <property type="entry name" value="SAM_OH_AdoTrfase_N_sf"/>
</dbReference>
<dbReference type="PANTHER" id="PTHR35092:SF1">
    <property type="entry name" value="CHLORINASE MJ1651"/>
    <property type="match status" value="1"/>
</dbReference>
<dbReference type="EMBL" id="JBIPKE010000020">
    <property type="protein sequence ID" value="MFH6985976.1"/>
    <property type="molecule type" value="Genomic_DNA"/>
</dbReference>